<sequence>MQLKSSIAIAATVLLAVVSAAPAATGTVTDSVPTPSATSIPPTFTNVQTLLQNTQVKLNTVINFIAQGHKANGEADYNAAKNLMNQVLKLVAPQAPSCKKPAPGQQPPSSISDAMLISMIQDQQLGLLEVSQDVLNSDLVEAKKDICQAIRVGEYVSVYL</sequence>
<keyword evidence="3" id="KW-1185">Reference proteome</keyword>
<comment type="caution">
    <text evidence="2">The sequence shown here is derived from an EMBL/GenBank/DDBJ whole genome shotgun (WGS) entry which is preliminary data.</text>
</comment>
<accession>A0A9P4Q596</accession>
<evidence type="ECO:0000313" key="2">
    <source>
        <dbReference type="EMBL" id="KAF2718399.1"/>
    </source>
</evidence>
<dbReference type="AlphaFoldDB" id="A0A9P4Q596"/>
<feature type="signal peptide" evidence="1">
    <location>
        <begin position="1"/>
        <end position="26"/>
    </location>
</feature>
<dbReference type="Proteomes" id="UP000799441">
    <property type="component" value="Unassembled WGS sequence"/>
</dbReference>
<feature type="chain" id="PRO_5040319879" evidence="1">
    <location>
        <begin position="27"/>
        <end position="160"/>
    </location>
</feature>
<gene>
    <name evidence="2" type="ORF">K431DRAFT_287681</name>
</gene>
<protein>
    <submittedName>
        <fullName evidence="2">Uncharacterized protein</fullName>
    </submittedName>
</protein>
<proteinExistence type="predicted"/>
<name>A0A9P4Q596_9PEZI</name>
<evidence type="ECO:0000313" key="3">
    <source>
        <dbReference type="Proteomes" id="UP000799441"/>
    </source>
</evidence>
<reference evidence="2" key="1">
    <citation type="journal article" date="2020" name="Stud. Mycol.">
        <title>101 Dothideomycetes genomes: a test case for predicting lifestyles and emergence of pathogens.</title>
        <authorList>
            <person name="Haridas S."/>
            <person name="Albert R."/>
            <person name="Binder M."/>
            <person name="Bloem J."/>
            <person name="Labutti K."/>
            <person name="Salamov A."/>
            <person name="Andreopoulos B."/>
            <person name="Baker S."/>
            <person name="Barry K."/>
            <person name="Bills G."/>
            <person name="Bluhm B."/>
            <person name="Cannon C."/>
            <person name="Castanera R."/>
            <person name="Culley D."/>
            <person name="Daum C."/>
            <person name="Ezra D."/>
            <person name="Gonzalez J."/>
            <person name="Henrissat B."/>
            <person name="Kuo A."/>
            <person name="Liang C."/>
            <person name="Lipzen A."/>
            <person name="Lutzoni F."/>
            <person name="Magnuson J."/>
            <person name="Mondo S."/>
            <person name="Nolan M."/>
            <person name="Ohm R."/>
            <person name="Pangilinan J."/>
            <person name="Park H.-J."/>
            <person name="Ramirez L."/>
            <person name="Alfaro M."/>
            <person name="Sun H."/>
            <person name="Tritt A."/>
            <person name="Yoshinaga Y."/>
            <person name="Zwiers L.-H."/>
            <person name="Turgeon B."/>
            <person name="Goodwin S."/>
            <person name="Spatafora J."/>
            <person name="Crous P."/>
            <person name="Grigoriev I."/>
        </authorList>
    </citation>
    <scope>NUCLEOTIDE SEQUENCE</scope>
    <source>
        <strain evidence="2">CBS 116435</strain>
    </source>
</reference>
<keyword evidence="1" id="KW-0732">Signal</keyword>
<dbReference type="EMBL" id="MU003825">
    <property type="protein sequence ID" value="KAF2718399.1"/>
    <property type="molecule type" value="Genomic_DNA"/>
</dbReference>
<organism evidence="2 3">
    <name type="scientific">Polychaeton citri CBS 116435</name>
    <dbReference type="NCBI Taxonomy" id="1314669"/>
    <lineage>
        <taxon>Eukaryota</taxon>
        <taxon>Fungi</taxon>
        <taxon>Dikarya</taxon>
        <taxon>Ascomycota</taxon>
        <taxon>Pezizomycotina</taxon>
        <taxon>Dothideomycetes</taxon>
        <taxon>Dothideomycetidae</taxon>
        <taxon>Capnodiales</taxon>
        <taxon>Capnodiaceae</taxon>
        <taxon>Polychaeton</taxon>
    </lineage>
</organism>
<evidence type="ECO:0000256" key="1">
    <source>
        <dbReference type="SAM" id="SignalP"/>
    </source>
</evidence>